<organism evidence="2 3">
    <name type="scientific">Phormidesmis priestleyi ULC007</name>
    <dbReference type="NCBI Taxonomy" id="1920490"/>
    <lineage>
        <taxon>Bacteria</taxon>
        <taxon>Bacillati</taxon>
        <taxon>Cyanobacteriota</taxon>
        <taxon>Cyanophyceae</taxon>
        <taxon>Leptolyngbyales</taxon>
        <taxon>Leptolyngbyaceae</taxon>
        <taxon>Phormidesmis</taxon>
    </lineage>
</organism>
<evidence type="ECO:0000313" key="2">
    <source>
        <dbReference type="EMBL" id="PSB20573.1"/>
    </source>
</evidence>
<accession>A0A2T1DJC6</accession>
<keyword evidence="3" id="KW-1185">Reference proteome</keyword>
<comment type="caution">
    <text evidence="2">The sequence shown here is derived from an EMBL/GenBank/DDBJ whole genome shotgun (WGS) entry which is preliminary data.</text>
</comment>
<reference evidence="2 3" key="2">
    <citation type="submission" date="2018-03" db="EMBL/GenBank/DDBJ databases">
        <title>The ancient ancestry and fast evolution of plastids.</title>
        <authorList>
            <person name="Moore K.R."/>
            <person name="Magnabosco C."/>
            <person name="Momper L."/>
            <person name="Gold D.A."/>
            <person name="Bosak T."/>
            <person name="Fournier G.P."/>
        </authorList>
    </citation>
    <scope>NUCLEOTIDE SEQUENCE [LARGE SCALE GENOMIC DNA]</scope>
    <source>
        <strain evidence="2 3">ULC007</strain>
    </source>
</reference>
<protein>
    <submittedName>
        <fullName evidence="2">Uncharacterized protein</fullName>
    </submittedName>
</protein>
<evidence type="ECO:0000313" key="3">
    <source>
        <dbReference type="Proteomes" id="UP000238634"/>
    </source>
</evidence>
<dbReference type="EMBL" id="PVWG01000005">
    <property type="protein sequence ID" value="PSB20573.1"/>
    <property type="molecule type" value="Genomic_DNA"/>
</dbReference>
<feature type="region of interest" description="Disordered" evidence="1">
    <location>
        <begin position="1"/>
        <end position="20"/>
    </location>
</feature>
<dbReference type="RefSeq" id="WP_106253956.1">
    <property type="nucleotide sequence ID" value="NZ_PVWG01000005.1"/>
</dbReference>
<sequence length="83" mass="9208">MKAADPHESGSAMPGQKAWHAVPRRIERSIAIASEIGMNKWKQVCSPLGTKKTSVRRVFSLRCQRLLPPKSPILGDFEPEILA</sequence>
<dbReference type="AlphaFoldDB" id="A0A2T1DJC6"/>
<evidence type="ECO:0000256" key="1">
    <source>
        <dbReference type="SAM" id="MobiDB-lite"/>
    </source>
</evidence>
<reference evidence="2 3" key="1">
    <citation type="submission" date="2018-02" db="EMBL/GenBank/DDBJ databases">
        <authorList>
            <person name="Cohen D.B."/>
            <person name="Kent A.D."/>
        </authorList>
    </citation>
    <scope>NUCLEOTIDE SEQUENCE [LARGE SCALE GENOMIC DNA]</scope>
    <source>
        <strain evidence="2 3">ULC007</strain>
    </source>
</reference>
<dbReference type="Proteomes" id="UP000238634">
    <property type="component" value="Unassembled WGS sequence"/>
</dbReference>
<proteinExistence type="predicted"/>
<gene>
    <name evidence="2" type="ORF">C7B65_06620</name>
</gene>
<name>A0A2T1DJC6_9CYAN</name>